<dbReference type="EMBL" id="HG691829">
    <property type="protein sequence ID" value="CDI80365.1"/>
    <property type="molecule type" value="Genomic_DNA"/>
</dbReference>
<feature type="compositionally biased region" description="Low complexity" evidence="1">
    <location>
        <begin position="272"/>
        <end position="282"/>
    </location>
</feature>
<reference evidence="2" key="1">
    <citation type="submission" date="2013-10" db="EMBL/GenBank/DDBJ databases">
        <title>Genomic analysis of the causative agents of coccidiosis in chickens.</title>
        <authorList>
            <person name="Reid A.J."/>
            <person name="Blake D."/>
            <person name="Billington K."/>
            <person name="Browne H."/>
            <person name="Dunn M."/>
            <person name="Hung S."/>
            <person name="Kawahara F."/>
            <person name="Miranda-Saavedra D."/>
            <person name="Mourier T."/>
            <person name="Nagra H."/>
            <person name="Otto T.D."/>
            <person name="Rawlings N."/>
            <person name="Sanchez A."/>
            <person name="Sanders M."/>
            <person name="Subramaniam C."/>
            <person name="Tay Y."/>
            <person name="Dear P."/>
            <person name="Doerig C."/>
            <person name="Gruber A."/>
            <person name="Parkinson J."/>
            <person name="Shirley M."/>
            <person name="Wan K.L."/>
            <person name="Berriman M."/>
            <person name="Tomley F."/>
            <person name="Pain A."/>
        </authorList>
    </citation>
    <scope>NUCLEOTIDE SEQUENCE [LARGE SCALE GENOMIC DNA]</scope>
    <source>
        <strain evidence="2">Houghton</strain>
    </source>
</reference>
<evidence type="ECO:0000313" key="2">
    <source>
        <dbReference type="EMBL" id="CDI80365.1"/>
    </source>
</evidence>
<feature type="compositionally biased region" description="Acidic residues" evidence="1">
    <location>
        <begin position="102"/>
        <end position="121"/>
    </location>
</feature>
<dbReference type="OrthoDB" id="353264at2759"/>
<feature type="compositionally biased region" description="Basic residues" evidence="1">
    <location>
        <begin position="294"/>
        <end position="303"/>
    </location>
</feature>
<feature type="compositionally biased region" description="Basic and acidic residues" evidence="1">
    <location>
        <begin position="253"/>
        <end position="271"/>
    </location>
</feature>
<reference evidence="2" key="2">
    <citation type="submission" date="2013-10" db="EMBL/GenBank/DDBJ databases">
        <authorList>
            <person name="Aslett M."/>
        </authorList>
    </citation>
    <scope>NUCLEOTIDE SEQUENCE [LARGE SCALE GENOMIC DNA]</scope>
    <source>
        <strain evidence="2">Houghton</strain>
    </source>
</reference>
<dbReference type="AlphaFoldDB" id="U6GJM6"/>
<proteinExistence type="predicted"/>
<feature type="region of interest" description="Disordered" evidence="1">
    <location>
        <begin position="82"/>
        <end position="342"/>
    </location>
</feature>
<sequence length="584" mass="61188">MIEQLPELATVGEAGVDVSLQATHDSKGDANTVTKKAVGSQRAVQLMVIASIGLAIAFLIISCIRLTNSHREVQAQAWRQLAGSPEGGDGNGVCPGEHASEGGDETETQENAEEEPMEIGEEAQQQQESSVGGAAGGDGQQEQRGSMEGLSDGEKAQEDTLPTAEGPQRREEQQEGGSKQGSPRADGEQQERGAMDGKAGGKDEQHPAKGSMGGAAGGEEQQREESMGGAAGGEEQQQEVEPMEIGSGSGGSSRDEKESKTPSPSSDKDAEGATATGTSEESAGGGSGGARPRPSGKRKAKTKHLGEAPKRPPAPTPTPHDTDSDLSDEGETFHWPTGTEEQDKVEEVCLLAEAAITVANDWVVSHGGDVDEEQGAGAATEEDRNEVGVRLLVLKLASTRLSEHASGSRAGSVADKAAALERLLGMAKTLIGGTEKMIRELQATGQSFAARMVSQFLQDVKASEAQCKKLMEEYDYDDDMAEDEGFYPALPTAEQAAQLMLQALLSGCERADSVLNDLAGGADSNVQQTARVQLSGFRSMLTSAERTLSRPGLEDWLLEAITSAAFDLRDKADLIDAALRSVSM</sequence>
<organism evidence="2 3">
    <name type="scientific">Eimeria praecox</name>
    <dbReference type="NCBI Taxonomy" id="51316"/>
    <lineage>
        <taxon>Eukaryota</taxon>
        <taxon>Sar</taxon>
        <taxon>Alveolata</taxon>
        <taxon>Apicomplexa</taxon>
        <taxon>Conoidasida</taxon>
        <taxon>Coccidia</taxon>
        <taxon>Eucoccidiorida</taxon>
        <taxon>Eimeriorina</taxon>
        <taxon>Eimeriidae</taxon>
        <taxon>Eimeria</taxon>
    </lineage>
</organism>
<feature type="compositionally biased region" description="Basic and acidic residues" evidence="1">
    <location>
        <begin position="185"/>
        <end position="207"/>
    </location>
</feature>
<name>U6GJM6_9EIME</name>
<evidence type="ECO:0000313" key="3">
    <source>
        <dbReference type="Proteomes" id="UP000018201"/>
    </source>
</evidence>
<accession>U6GJM6</accession>
<gene>
    <name evidence="2" type="ORF">EPH_0008860</name>
</gene>
<dbReference type="Proteomes" id="UP000018201">
    <property type="component" value="Unassembled WGS sequence"/>
</dbReference>
<evidence type="ECO:0000256" key="1">
    <source>
        <dbReference type="SAM" id="MobiDB-lite"/>
    </source>
</evidence>
<keyword evidence="3" id="KW-1185">Reference proteome</keyword>
<protein>
    <submittedName>
        <fullName evidence="2">Uncharacterized protein</fullName>
    </submittedName>
</protein>
<dbReference type="VEuPathDB" id="ToxoDB:EPH_0008860"/>